<feature type="domain" description="RagB/SusD" evidence="6">
    <location>
        <begin position="404"/>
        <end position="519"/>
    </location>
</feature>
<evidence type="ECO:0000259" key="6">
    <source>
        <dbReference type="Pfam" id="PF07980"/>
    </source>
</evidence>
<reference evidence="8 9" key="1">
    <citation type="submission" date="2018-01" db="EMBL/GenBank/DDBJ databases">
        <title>Complete genome sequence of Flavivirga eckloniae ECD14 isolated from seaweed Ecklonia cava.</title>
        <authorList>
            <person name="Lee J.H."/>
            <person name="Baik K.S."/>
            <person name="Seong C.N."/>
        </authorList>
    </citation>
    <scope>NUCLEOTIDE SEQUENCE [LARGE SCALE GENOMIC DNA]</scope>
    <source>
        <strain evidence="8 9">ECD14</strain>
    </source>
</reference>
<dbReference type="RefSeq" id="WP_102757834.1">
    <property type="nucleotide sequence ID" value="NZ_CP025791.1"/>
</dbReference>
<dbReference type="EMBL" id="CP025791">
    <property type="protein sequence ID" value="AUP81191.1"/>
    <property type="molecule type" value="Genomic_DNA"/>
</dbReference>
<evidence type="ECO:0000313" key="8">
    <source>
        <dbReference type="EMBL" id="AUP81191.1"/>
    </source>
</evidence>
<dbReference type="Gene3D" id="1.25.40.390">
    <property type="match status" value="1"/>
</dbReference>
<evidence type="ECO:0000256" key="3">
    <source>
        <dbReference type="ARBA" id="ARBA00022729"/>
    </source>
</evidence>
<dbReference type="InterPro" id="IPR012944">
    <property type="entry name" value="SusD_RagB_dom"/>
</dbReference>
<feature type="domain" description="SusD-like N-terminal" evidence="7">
    <location>
        <begin position="58"/>
        <end position="231"/>
    </location>
</feature>
<accession>A0A2K9PVV7</accession>
<dbReference type="SUPFAM" id="SSF48452">
    <property type="entry name" value="TPR-like"/>
    <property type="match status" value="1"/>
</dbReference>
<evidence type="ECO:0000259" key="7">
    <source>
        <dbReference type="Pfam" id="PF14322"/>
    </source>
</evidence>
<dbReference type="Proteomes" id="UP000235826">
    <property type="component" value="Chromosome"/>
</dbReference>
<keyword evidence="4" id="KW-0472">Membrane</keyword>
<proteinExistence type="inferred from homology"/>
<evidence type="ECO:0000256" key="4">
    <source>
        <dbReference type="ARBA" id="ARBA00023136"/>
    </source>
</evidence>
<evidence type="ECO:0008006" key="10">
    <source>
        <dbReference type="Google" id="ProtNLM"/>
    </source>
</evidence>
<protein>
    <recommendedName>
        <fullName evidence="10">RagB/SusD family nutrient uptake outer membrane protein</fullName>
    </recommendedName>
</protein>
<keyword evidence="5" id="KW-0998">Cell outer membrane</keyword>
<organism evidence="8 9">
    <name type="scientific">Flavivirga eckloniae</name>
    <dbReference type="NCBI Taxonomy" id="1803846"/>
    <lineage>
        <taxon>Bacteria</taxon>
        <taxon>Pseudomonadati</taxon>
        <taxon>Bacteroidota</taxon>
        <taxon>Flavobacteriia</taxon>
        <taxon>Flavobacteriales</taxon>
        <taxon>Flavobacteriaceae</taxon>
        <taxon>Flavivirga</taxon>
    </lineage>
</organism>
<evidence type="ECO:0000313" key="9">
    <source>
        <dbReference type="Proteomes" id="UP000235826"/>
    </source>
</evidence>
<dbReference type="OrthoDB" id="993981at2"/>
<dbReference type="InterPro" id="IPR011990">
    <property type="entry name" value="TPR-like_helical_dom_sf"/>
</dbReference>
<dbReference type="Pfam" id="PF07980">
    <property type="entry name" value="SusD_RagB"/>
    <property type="match status" value="1"/>
</dbReference>
<keyword evidence="9" id="KW-1185">Reference proteome</keyword>
<comment type="similarity">
    <text evidence="2">Belongs to the SusD family.</text>
</comment>
<dbReference type="KEGG" id="fek:C1H87_21730"/>
<evidence type="ECO:0000256" key="2">
    <source>
        <dbReference type="ARBA" id="ARBA00006275"/>
    </source>
</evidence>
<dbReference type="AlphaFoldDB" id="A0A2K9PVV7"/>
<comment type="subcellular location">
    <subcellularLocation>
        <location evidence="1">Cell outer membrane</location>
    </subcellularLocation>
</comment>
<dbReference type="Pfam" id="PF14322">
    <property type="entry name" value="SusD-like_3"/>
    <property type="match status" value="1"/>
</dbReference>
<dbReference type="GO" id="GO:0009279">
    <property type="term" value="C:cell outer membrane"/>
    <property type="evidence" value="ECO:0007669"/>
    <property type="project" value="UniProtKB-SubCell"/>
</dbReference>
<dbReference type="InterPro" id="IPR033985">
    <property type="entry name" value="SusD-like_N"/>
</dbReference>
<sequence length="519" mass="56881">MNLKIKNIKLFGFGVFGIFLIALIYGCSDSFLQDTNTKDLTETVVFGADETALAAVTGVYDGFQNDSQGDPGLPNEYNVKGIFRMANNISLDWQDNTPRDQSDYFDFDLDPDSDVPVKIWPNNYRAIGRANNALENLQPAIDAGSVSAELGDRLIGEVLVLRAIAYQYLAATYGDVPLMLSQGDDPFKGKDPESTVYQQIVTDMTDAVNRLPWSHDVDKGRVTKGTAYAVLGNAHMWLGQYDEAVAAFEAIETGGVTSLEPNYLDIHDVDNRNGVESLFELQWAANGDLAWSRNDEVNILQLFAMPTDITGGGGFAGIPTKELYDSFEAGDLRRQATVIGPGEEHPDPDINISMYDGISINTCGTVAEPWTGGDPVGRTGYWGVKSWRDHNINGWGRSVLFGPQGHIWIRYGEVLLSLAESALKAGQTAKAQAAFDRVRNRAWGGAAPAKVVSMDNILQEYRHELGGEFSLWPVIRRSGEATKYMQDTYGVTIPTGHELVPISNADLSINPNLEQNDGY</sequence>
<name>A0A2K9PVV7_9FLAO</name>
<dbReference type="PROSITE" id="PS51257">
    <property type="entry name" value="PROKAR_LIPOPROTEIN"/>
    <property type="match status" value="1"/>
</dbReference>
<evidence type="ECO:0000256" key="5">
    <source>
        <dbReference type="ARBA" id="ARBA00023237"/>
    </source>
</evidence>
<gene>
    <name evidence="8" type="ORF">C1H87_21730</name>
</gene>
<evidence type="ECO:0000256" key="1">
    <source>
        <dbReference type="ARBA" id="ARBA00004442"/>
    </source>
</evidence>
<keyword evidence="3" id="KW-0732">Signal</keyword>